<dbReference type="VEuPathDB" id="CryptoDB:Vbra_14288"/>
<dbReference type="InParanoid" id="A0A0G4F226"/>
<protein>
    <recommendedName>
        <fullName evidence="4">TLDc domain-containing protein</fullName>
    </recommendedName>
</protein>
<organism evidence="2 3">
    <name type="scientific">Vitrella brassicaformis (strain CCMP3155)</name>
    <dbReference type="NCBI Taxonomy" id="1169540"/>
    <lineage>
        <taxon>Eukaryota</taxon>
        <taxon>Sar</taxon>
        <taxon>Alveolata</taxon>
        <taxon>Colpodellida</taxon>
        <taxon>Vitrellaceae</taxon>
        <taxon>Vitrella</taxon>
    </lineage>
</organism>
<feature type="region of interest" description="Disordered" evidence="1">
    <location>
        <begin position="1"/>
        <end position="139"/>
    </location>
</feature>
<evidence type="ECO:0000313" key="2">
    <source>
        <dbReference type="EMBL" id="CEM05673.1"/>
    </source>
</evidence>
<name>A0A0G4F226_VITBC</name>
<sequence>MSSERPDTDMAPAGPADGGDGDEEQHGGGDVRRPMDVEERQDGRAGGGSVSNVVMRQTNNASTTEPSHMPSPLTATVAGGPQAAAAAAAGEGVVKRAGSPLDREEPKRAKRDGQTHQSAANLDAAKEAPDSSSTQTDKPWRINVGGFTMEFPREVLLRDGLKDTRLAMLFHRFAESLLKDTDGIPFIDANPHYFIWLDVKLGFLKAGWIDDITLSDDCPAKAFYHDLCFAKTTLSMTPQDDQGSEAFQNFMAVMGRFIKSSAARGTGGYEVLSAVVHGTTVSTTDATLDDHSTFGRRFTKFAAPVTDESVPTTTFEKVVDFVRRRRLAPDAVLALPIADDWPQLLSAFEMYDLMECVYLTMIGKPHSTIRSLFRDSVHGESHEPLLDRVAGGEGGRLFVIEPECKEGHRHIFACLIDGPLIAPSDPTAEVLTRRLTTFYSISGAFKDQEGIVSITVPHNQQRVDVAGTQGVVKATNGVGGSVCIGSSRLWLGSGGNVAIGHGRLWLGHGGKEDGRPAGDLRRCCQWVERDDLPAGKTYRGSYTNGRATLAGSHSFTAQRLEVYEVLTTRPAEPVLSAAQLQELINMTGNANATPKLLYKGACDGWMYPAMLAKVGTATNLLLVLKDTGDHVIASHINGQLKQPADPTRVQKTKWPVALYSVCGAFSEADGITRIAVPDDEQYVNVAGPQGAVKGDGANVSDANVSIGGGRLWLGWGWPDCRPAGDLRRCYQWLKRDELPAGATYRGSYDTIDGWATLAAAPTFTCVDMEVYTLQQASADSG</sequence>
<feature type="compositionally biased region" description="Low complexity" evidence="1">
    <location>
        <begin position="75"/>
        <end position="98"/>
    </location>
</feature>
<dbReference type="AlphaFoldDB" id="A0A0G4F226"/>
<gene>
    <name evidence="2" type="ORF">Vbra_14288</name>
</gene>
<dbReference type="Gene3D" id="3.30.710.10">
    <property type="entry name" value="Potassium Channel Kv1.1, Chain A"/>
    <property type="match status" value="1"/>
</dbReference>
<dbReference type="EMBL" id="CDMY01000362">
    <property type="protein sequence ID" value="CEM05673.1"/>
    <property type="molecule type" value="Genomic_DNA"/>
</dbReference>
<evidence type="ECO:0000313" key="3">
    <source>
        <dbReference type="Proteomes" id="UP000041254"/>
    </source>
</evidence>
<proteinExistence type="predicted"/>
<dbReference type="PhylomeDB" id="A0A0G4F226"/>
<dbReference type="Proteomes" id="UP000041254">
    <property type="component" value="Unassembled WGS sequence"/>
</dbReference>
<feature type="compositionally biased region" description="Polar residues" evidence="1">
    <location>
        <begin position="50"/>
        <end position="66"/>
    </location>
</feature>
<dbReference type="SUPFAM" id="SSF54695">
    <property type="entry name" value="POZ domain"/>
    <property type="match status" value="1"/>
</dbReference>
<keyword evidence="3" id="KW-1185">Reference proteome</keyword>
<feature type="compositionally biased region" description="Basic and acidic residues" evidence="1">
    <location>
        <begin position="101"/>
        <end position="114"/>
    </location>
</feature>
<feature type="compositionally biased region" description="Basic and acidic residues" evidence="1">
    <location>
        <begin position="24"/>
        <end position="43"/>
    </location>
</feature>
<reference evidence="2 3" key="1">
    <citation type="submission" date="2014-11" db="EMBL/GenBank/DDBJ databases">
        <authorList>
            <person name="Zhu J."/>
            <person name="Qi W."/>
            <person name="Song R."/>
        </authorList>
    </citation>
    <scope>NUCLEOTIDE SEQUENCE [LARGE SCALE GENOMIC DNA]</scope>
</reference>
<evidence type="ECO:0000256" key="1">
    <source>
        <dbReference type="SAM" id="MobiDB-lite"/>
    </source>
</evidence>
<accession>A0A0G4F226</accession>
<evidence type="ECO:0008006" key="4">
    <source>
        <dbReference type="Google" id="ProtNLM"/>
    </source>
</evidence>
<dbReference type="InterPro" id="IPR011333">
    <property type="entry name" value="SKP1/BTB/POZ_sf"/>
</dbReference>